<evidence type="ECO:0000313" key="18">
    <source>
        <dbReference type="Ensembl" id="ENSGAGP00000008324.1"/>
    </source>
</evidence>
<evidence type="ECO:0000256" key="9">
    <source>
        <dbReference type="ARBA" id="ARBA00023136"/>
    </source>
</evidence>
<dbReference type="InterPro" id="IPR036179">
    <property type="entry name" value="Ig-like_dom_sf"/>
</dbReference>
<feature type="compositionally biased region" description="Polar residues" evidence="15">
    <location>
        <begin position="185"/>
        <end position="195"/>
    </location>
</feature>
<evidence type="ECO:0000259" key="17">
    <source>
        <dbReference type="PROSITE" id="PS50835"/>
    </source>
</evidence>
<name>A0A452H1C4_9SAUR</name>
<evidence type="ECO:0000256" key="13">
    <source>
        <dbReference type="ARBA" id="ARBA00023319"/>
    </source>
</evidence>
<feature type="region of interest" description="Disordered" evidence="15">
    <location>
        <begin position="172"/>
        <end position="246"/>
    </location>
</feature>
<comment type="similarity">
    <text evidence="2">Belongs to the natural cytotoxicity receptor (NCR) family.</text>
</comment>
<proteinExistence type="inferred from homology"/>
<evidence type="ECO:0000256" key="6">
    <source>
        <dbReference type="ARBA" id="ARBA00022729"/>
    </source>
</evidence>
<dbReference type="GO" id="GO:0002429">
    <property type="term" value="P:immune response-activating cell surface receptor signaling pathway"/>
    <property type="evidence" value="ECO:0007669"/>
    <property type="project" value="InterPro"/>
</dbReference>
<feature type="compositionally biased region" description="Low complexity" evidence="15">
    <location>
        <begin position="205"/>
        <end position="216"/>
    </location>
</feature>
<evidence type="ECO:0000256" key="10">
    <source>
        <dbReference type="ARBA" id="ARBA00023157"/>
    </source>
</evidence>
<dbReference type="AlphaFoldDB" id="A0A452H1C4"/>
<organism evidence="18 19">
    <name type="scientific">Gopherus agassizii</name>
    <name type="common">Agassiz's desert tortoise</name>
    <dbReference type="NCBI Taxonomy" id="38772"/>
    <lineage>
        <taxon>Eukaryota</taxon>
        <taxon>Metazoa</taxon>
        <taxon>Chordata</taxon>
        <taxon>Craniata</taxon>
        <taxon>Vertebrata</taxon>
        <taxon>Euteleostomi</taxon>
        <taxon>Archelosauria</taxon>
        <taxon>Testudinata</taxon>
        <taxon>Testudines</taxon>
        <taxon>Cryptodira</taxon>
        <taxon>Durocryptodira</taxon>
        <taxon>Testudinoidea</taxon>
        <taxon>Testudinidae</taxon>
        <taxon>Gopherus</taxon>
    </lineage>
</organism>
<evidence type="ECO:0000256" key="4">
    <source>
        <dbReference type="ARBA" id="ARBA00022475"/>
    </source>
</evidence>
<keyword evidence="6 16" id="KW-0732">Signal</keyword>
<dbReference type="Ensembl" id="ENSGAGT00000009583.1">
    <property type="protein sequence ID" value="ENSGAGP00000008324.1"/>
    <property type="gene ID" value="ENSGAGG00000006611.1"/>
</dbReference>
<evidence type="ECO:0000256" key="11">
    <source>
        <dbReference type="ARBA" id="ARBA00023170"/>
    </source>
</evidence>
<dbReference type="InterPro" id="IPR003599">
    <property type="entry name" value="Ig_sub"/>
</dbReference>
<dbReference type="GO" id="GO:0030101">
    <property type="term" value="P:natural killer cell activation"/>
    <property type="evidence" value="ECO:0007669"/>
    <property type="project" value="TreeGrafter"/>
</dbReference>
<dbReference type="Pfam" id="PF07686">
    <property type="entry name" value="V-set"/>
    <property type="match status" value="1"/>
</dbReference>
<keyword evidence="7" id="KW-0391">Immunity</keyword>
<evidence type="ECO:0000256" key="16">
    <source>
        <dbReference type="SAM" id="SignalP"/>
    </source>
</evidence>
<keyword evidence="5" id="KW-0812">Transmembrane</keyword>
<dbReference type="InterPro" id="IPR013106">
    <property type="entry name" value="Ig_V-set"/>
</dbReference>
<keyword evidence="19" id="KW-1185">Reference proteome</keyword>
<dbReference type="Proteomes" id="UP000291020">
    <property type="component" value="Unassembled WGS sequence"/>
</dbReference>
<dbReference type="PANTHER" id="PTHR47904">
    <property type="entry name" value="NATURAL CYTOTOXICITY TRIGGERING RECEPTOR 3"/>
    <property type="match status" value="1"/>
</dbReference>
<dbReference type="SUPFAM" id="SSF48726">
    <property type="entry name" value="Immunoglobulin"/>
    <property type="match status" value="1"/>
</dbReference>
<feature type="chain" id="PRO_5019455554" description="Natural cytotoxicity triggering receptor 3" evidence="16">
    <location>
        <begin position="19"/>
        <end position="246"/>
    </location>
</feature>
<dbReference type="GO" id="GO:0045954">
    <property type="term" value="P:positive regulation of natural killer cell mediated cytotoxicity"/>
    <property type="evidence" value="ECO:0007669"/>
    <property type="project" value="InterPro"/>
</dbReference>
<keyword evidence="8" id="KW-1133">Transmembrane helix</keyword>
<keyword evidence="4" id="KW-1003">Cell membrane</keyword>
<evidence type="ECO:0000256" key="7">
    <source>
        <dbReference type="ARBA" id="ARBA00022859"/>
    </source>
</evidence>
<keyword evidence="10" id="KW-1015">Disulfide bond</keyword>
<sequence length="246" mass="26230">RAWLWLCLGSAWHNGPYANLTVVQSPAEVGVIRGNNATLNCTFSRGLSLDKGAVSWSRGGPGGEAAVPLRARFALAYPETFLRRGEGTLAITNVSLEDAGKYVCRVLLWGTGEARGNGTQLRVYGKGSCLHPPGKAAGSQLHRLLGFRGARAIEGTETWRGGKDLAWVMQMGRDPRSPAPLPSPVLTTRPHSSPRTGDRTQESGLPALPQLQQLDPTSLPELRENPGVLASSPATLTLTTRLPSPP</sequence>
<dbReference type="GO" id="GO:0005886">
    <property type="term" value="C:plasma membrane"/>
    <property type="evidence" value="ECO:0007669"/>
    <property type="project" value="UniProtKB-SubCell"/>
</dbReference>
<dbReference type="PANTHER" id="PTHR47904:SF1">
    <property type="entry name" value="NATURAL CYTOTOXICITY TRIGGERING RECEPTOR 3"/>
    <property type="match status" value="1"/>
</dbReference>
<keyword evidence="11" id="KW-0675">Receptor</keyword>
<protein>
    <recommendedName>
        <fullName evidence="3">Natural cytotoxicity triggering receptor 3</fullName>
    </recommendedName>
    <alternativeName>
        <fullName evidence="14">Natural killer cell p30-related protein</fullName>
    </alternativeName>
</protein>
<reference evidence="18" key="2">
    <citation type="submission" date="2025-08" db="UniProtKB">
        <authorList>
            <consortium name="Ensembl"/>
        </authorList>
    </citation>
    <scope>IDENTIFICATION</scope>
</reference>
<dbReference type="Gene3D" id="2.60.40.10">
    <property type="entry name" value="Immunoglobulins"/>
    <property type="match status" value="1"/>
</dbReference>
<dbReference type="PROSITE" id="PS50835">
    <property type="entry name" value="IG_LIKE"/>
    <property type="match status" value="1"/>
</dbReference>
<evidence type="ECO:0000313" key="19">
    <source>
        <dbReference type="Proteomes" id="UP000291020"/>
    </source>
</evidence>
<keyword evidence="12" id="KW-0325">Glycoprotein</keyword>
<evidence type="ECO:0000256" key="15">
    <source>
        <dbReference type="SAM" id="MobiDB-lite"/>
    </source>
</evidence>
<feature type="domain" description="Ig-like" evidence="17">
    <location>
        <begin position="16"/>
        <end position="106"/>
    </location>
</feature>
<keyword evidence="9" id="KW-0472">Membrane</keyword>
<reference evidence="18" key="3">
    <citation type="submission" date="2025-09" db="UniProtKB">
        <authorList>
            <consortium name="Ensembl"/>
        </authorList>
    </citation>
    <scope>IDENTIFICATION</scope>
</reference>
<comment type="subcellular location">
    <subcellularLocation>
        <location evidence="1">Cell membrane</location>
        <topology evidence="1">Single-pass type I membrane protein</topology>
    </subcellularLocation>
</comment>
<reference evidence="19" key="1">
    <citation type="journal article" date="2017" name="PLoS ONE">
        <title>The Agassiz's desert tortoise genome provides a resource for the conservation of a threatened species.</title>
        <authorList>
            <person name="Tollis M."/>
            <person name="DeNardo D.F."/>
            <person name="Cornelius J.A."/>
            <person name="Dolby G.A."/>
            <person name="Edwards T."/>
            <person name="Henen B.T."/>
            <person name="Karl A.E."/>
            <person name="Murphy R.W."/>
            <person name="Kusumi K."/>
        </authorList>
    </citation>
    <scope>NUCLEOTIDE SEQUENCE [LARGE SCALE GENOMIC DNA]</scope>
</reference>
<dbReference type="InterPro" id="IPR013783">
    <property type="entry name" value="Ig-like_fold"/>
</dbReference>
<feature type="signal peptide" evidence="16">
    <location>
        <begin position="1"/>
        <end position="18"/>
    </location>
</feature>
<keyword evidence="13" id="KW-0393">Immunoglobulin domain</keyword>
<evidence type="ECO:0000256" key="2">
    <source>
        <dbReference type="ARBA" id="ARBA00006531"/>
    </source>
</evidence>
<feature type="compositionally biased region" description="Low complexity" evidence="15">
    <location>
        <begin position="229"/>
        <end position="246"/>
    </location>
</feature>
<dbReference type="InterPro" id="IPR043226">
    <property type="entry name" value="NCR3"/>
</dbReference>
<dbReference type="InterPro" id="IPR007110">
    <property type="entry name" value="Ig-like_dom"/>
</dbReference>
<evidence type="ECO:0000256" key="1">
    <source>
        <dbReference type="ARBA" id="ARBA00004251"/>
    </source>
</evidence>
<evidence type="ECO:0000256" key="3">
    <source>
        <dbReference type="ARBA" id="ARBA00019135"/>
    </source>
</evidence>
<evidence type="ECO:0000256" key="14">
    <source>
        <dbReference type="ARBA" id="ARBA00032296"/>
    </source>
</evidence>
<evidence type="ECO:0000256" key="8">
    <source>
        <dbReference type="ARBA" id="ARBA00022989"/>
    </source>
</evidence>
<dbReference type="SMART" id="SM00409">
    <property type="entry name" value="IG"/>
    <property type="match status" value="1"/>
</dbReference>
<accession>A0A452H1C4</accession>
<evidence type="ECO:0000256" key="5">
    <source>
        <dbReference type="ARBA" id="ARBA00022692"/>
    </source>
</evidence>
<evidence type="ECO:0000256" key="12">
    <source>
        <dbReference type="ARBA" id="ARBA00023180"/>
    </source>
</evidence>